<protein>
    <submittedName>
        <fullName evidence="1">Uncharacterized protein</fullName>
    </submittedName>
</protein>
<sequence>MKLLDAVSTLATPSSPSPINDRYFFAMASQSATFSILVAELLKLSWDPSGLRCTTLRATGSGKWS</sequence>
<feature type="non-terminal residue" evidence="1">
    <location>
        <position position="65"/>
    </location>
</feature>
<proteinExistence type="predicted"/>
<name>A0A6H5HJ10_9HEMI</name>
<reference evidence="1 2" key="1">
    <citation type="submission" date="2020-02" db="EMBL/GenBank/DDBJ databases">
        <authorList>
            <person name="Ferguson B K."/>
        </authorList>
    </citation>
    <scope>NUCLEOTIDE SEQUENCE [LARGE SCALE GENOMIC DNA]</scope>
</reference>
<organism evidence="1 2">
    <name type="scientific">Nesidiocoris tenuis</name>
    <dbReference type="NCBI Taxonomy" id="355587"/>
    <lineage>
        <taxon>Eukaryota</taxon>
        <taxon>Metazoa</taxon>
        <taxon>Ecdysozoa</taxon>
        <taxon>Arthropoda</taxon>
        <taxon>Hexapoda</taxon>
        <taxon>Insecta</taxon>
        <taxon>Pterygota</taxon>
        <taxon>Neoptera</taxon>
        <taxon>Paraneoptera</taxon>
        <taxon>Hemiptera</taxon>
        <taxon>Heteroptera</taxon>
        <taxon>Panheteroptera</taxon>
        <taxon>Cimicomorpha</taxon>
        <taxon>Miridae</taxon>
        <taxon>Dicyphina</taxon>
        <taxon>Nesidiocoris</taxon>
    </lineage>
</organism>
<evidence type="ECO:0000313" key="1">
    <source>
        <dbReference type="EMBL" id="CAB0017029.1"/>
    </source>
</evidence>
<dbReference type="EMBL" id="CADCXU010030664">
    <property type="protein sequence ID" value="CAB0017029.1"/>
    <property type="molecule type" value="Genomic_DNA"/>
</dbReference>
<accession>A0A6H5HJ10</accession>
<keyword evidence="2" id="KW-1185">Reference proteome</keyword>
<dbReference type="AlphaFoldDB" id="A0A6H5HJ10"/>
<evidence type="ECO:0000313" key="2">
    <source>
        <dbReference type="Proteomes" id="UP000479000"/>
    </source>
</evidence>
<gene>
    <name evidence="1" type="ORF">NTEN_LOCUS21140</name>
</gene>
<dbReference type="Proteomes" id="UP000479000">
    <property type="component" value="Unassembled WGS sequence"/>
</dbReference>